<dbReference type="SUPFAM" id="SSF53756">
    <property type="entry name" value="UDP-Glycosyltransferase/glycogen phosphorylase"/>
    <property type="match status" value="1"/>
</dbReference>
<organism evidence="2 3">
    <name type="scientific">Paraburkholderia xenovorans (strain LB400)</name>
    <dbReference type="NCBI Taxonomy" id="266265"/>
    <lineage>
        <taxon>Bacteria</taxon>
        <taxon>Pseudomonadati</taxon>
        <taxon>Pseudomonadota</taxon>
        <taxon>Betaproteobacteria</taxon>
        <taxon>Burkholderiales</taxon>
        <taxon>Burkholderiaceae</taxon>
        <taxon>Paraburkholderia</taxon>
    </lineage>
</organism>
<dbReference type="KEGG" id="bxe:Bxe_B1719"/>
<dbReference type="RefSeq" id="WP_011491589.1">
    <property type="nucleotide sequence ID" value="NC_007952.1"/>
</dbReference>
<gene>
    <name evidence="2" type="ORF">Bxe_B1719</name>
</gene>
<proteinExistence type="predicted"/>
<evidence type="ECO:0000313" key="3">
    <source>
        <dbReference type="Proteomes" id="UP000001817"/>
    </source>
</evidence>
<dbReference type="eggNOG" id="COG0438">
    <property type="taxonomic scope" value="Bacteria"/>
</dbReference>
<dbReference type="AlphaFoldDB" id="Q13NU2"/>
<evidence type="ECO:0000256" key="1">
    <source>
        <dbReference type="SAM" id="MobiDB-lite"/>
    </source>
</evidence>
<dbReference type="Gene3D" id="3.40.50.2000">
    <property type="entry name" value="Glycogen Phosphorylase B"/>
    <property type="match status" value="1"/>
</dbReference>
<accession>Q13NU2</accession>
<dbReference type="KEGG" id="bxb:DR64_7026"/>
<dbReference type="EMBL" id="CP000271">
    <property type="protein sequence ID" value="ABE34247.1"/>
    <property type="molecule type" value="Genomic_DNA"/>
</dbReference>
<feature type="region of interest" description="Disordered" evidence="1">
    <location>
        <begin position="392"/>
        <end position="414"/>
    </location>
</feature>
<dbReference type="PATRIC" id="fig|266265.5.peg.6025"/>
<dbReference type="STRING" id="266265.Bxe_B1719"/>
<keyword evidence="3" id="KW-1185">Reference proteome</keyword>
<dbReference type="PANTHER" id="PTHR12526">
    <property type="entry name" value="GLYCOSYLTRANSFERASE"/>
    <property type="match status" value="1"/>
</dbReference>
<evidence type="ECO:0000313" key="2">
    <source>
        <dbReference type="EMBL" id="ABE34247.1"/>
    </source>
</evidence>
<reference evidence="2 3" key="1">
    <citation type="journal article" date="2006" name="Proc. Natl. Acad. Sci. U.S.A.">
        <title>Burkholderia xenovorans LB400 harbors a multi-replicon, 9.73-Mbp genome shaped for versatility.</title>
        <authorList>
            <person name="Chain P.S."/>
            <person name="Denef V.J."/>
            <person name="Konstantinidis K.T."/>
            <person name="Vergez L.M."/>
            <person name="Agullo L."/>
            <person name="Reyes V.L."/>
            <person name="Hauser L."/>
            <person name="Cordova M."/>
            <person name="Gomez L."/>
            <person name="Gonzalez M."/>
            <person name="Land M."/>
            <person name="Lao V."/>
            <person name="Larimer F."/>
            <person name="LiPuma J.J."/>
            <person name="Mahenthiralingam E."/>
            <person name="Malfatti S.A."/>
            <person name="Marx C.J."/>
            <person name="Parnell J.J."/>
            <person name="Ramette A."/>
            <person name="Richardson P."/>
            <person name="Seeger M."/>
            <person name="Smith D."/>
            <person name="Spilker T."/>
            <person name="Sul W.J."/>
            <person name="Tsoi T.V."/>
            <person name="Ulrich L.E."/>
            <person name="Zhulin I.B."/>
            <person name="Tiedje J.M."/>
        </authorList>
    </citation>
    <scope>NUCLEOTIDE SEQUENCE [LARGE SCALE GENOMIC DNA]</scope>
    <source>
        <strain evidence="2 3">LB400</strain>
    </source>
</reference>
<sequence>MIHVDYVVGHDPAIDRDGIGDYAEQVAAALGRRATPGARIGFVHSRFKPGNIFKWFGFFRFFSRSNIVHIQYPVEGWGTSVMPGVVPVIGRIFFRASRLAITLHEWRSMHVLRRASVYLTILLADVLIFASERERKAFLSSRVAKYTRRSQKQVVIPIAVNVDIPELETADVLAARENVLSRLHVEKSRHDDSGYTRQIVLGFFGFVYEWKQPEKMLHIVKELLNKGCAAKLVMCGDFPDGHDEKREDFRKKIAEYGLEGNIELCGYIERADELALKLSACDVVLQLFSDGLSARRGSFWYSAELGTRVLSTFPAAADEFEQCGTGYEPSNDERVLMVPADDNPANIAAKILDWTGSWSPPERRHIAPTWDEIAAQHEHVYGAIVPVAEERTDGLTEDAVQPAKTFGPRSTESR</sequence>
<dbReference type="Proteomes" id="UP000001817">
    <property type="component" value="Chromosome 2"/>
</dbReference>
<name>Q13NU2_PARXL</name>
<protein>
    <submittedName>
        <fullName evidence="2">Uncharacterized protein</fullName>
    </submittedName>
</protein>